<dbReference type="EMBL" id="AM427137">
    <property type="protein sequence ID" value="CAN66755.1"/>
    <property type="molecule type" value="Genomic_DNA"/>
</dbReference>
<reference evidence="1" key="1">
    <citation type="journal article" date="2007" name="PLoS ONE">
        <title>The first genome sequence of an elite grapevine cultivar (Pinot noir Vitis vinifera L.): coping with a highly heterozygous genome.</title>
        <authorList>
            <person name="Velasco R."/>
            <person name="Zharkikh A."/>
            <person name="Troggio M."/>
            <person name="Cartwright D.A."/>
            <person name="Cestaro A."/>
            <person name="Pruss D."/>
            <person name="Pindo M."/>
            <person name="FitzGerald L.M."/>
            <person name="Vezzulli S."/>
            <person name="Reid J."/>
            <person name="Malacarne G."/>
            <person name="Iliev D."/>
            <person name="Coppola G."/>
            <person name="Wardell B."/>
            <person name="Micheletti D."/>
            <person name="Macalma T."/>
            <person name="Facci M."/>
            <person name="Mitchell J.T."/>
            <person name="Perazzolli M."/>
            <person name="Eldredge G."/>
            <person name="Gatto P."/>
            <person name="Oyzerski R."/>
            <person name="Moretto M."/>
            <person name="Gutin N."/>
            <person name="Stefanini M."/>
            <person name="Chen Y."/>
            <person name="Segala C."/>
            <person name="Davenport C."/>
            <person name="Dematte L."/>
            <person name="Mraz A."/>
            <person name="Battilana J."/>
            <person name="Stormo K."/>
            <person name="Costa F."/>
            <person name="Tao Q."/>
            <person name="Si-Ammour A."/>
            <person name="Harkins T."/>
            <person name="Lackey A."/>
            <person name="Perbost C."/>
            <person name="Taillon B."/>
            <person name="Stella A."/>
            <person name="Solovyev V."/>
            <person name="Fawcett J.A."/>
            <person name="Sterck L."/>
            <person name="Vandepoele K."/>
            <person name="Grando S.M."/>
            <person name="Toppo S."/>
            <person name="Moser C."/>
            <person name="Lanchbury J."/>
            <person name="Bogden R."/>
            <person name="Skolnick M."/>
            <person name="Sgaramella V."/>
            <person name="Bhatnagar S.K."/>
            <person name="Fontana P."/>
            <person name="Gutin A."/>
            <person name="Van de Peer Y."/>
            <person name="Salamini F."/>
            <person name="Viola R."/>
        </authorList>
    </citation>
    <scope>NUCLEOTIDE SEQUENCE</scope>
</reference>
<dbReference type="AlphaFoldDB" id="A5AHV5"/>
<sequence>MPEDSTWTTHSGPIHSLAFEFPRLVTALVDRKTSLVDVGKPFCKLASLPYGRMFPRLGTRTTKVLSPSPISDIVRVLTRLFFYLMQIVLILSRLADSLVHEVFRIDGLSFHHIEDRVIGILV</sequence>
<evidence type="ECO:0000313" key="1">
    <source>
        <dbReference type="EMBL" id="CAN66755.1"/>
    </source>
</evidence>
<gene>
    <name evidence="1" type="ORF">VITISV_012503</name>
</gene>
<organism evidence="1">
    <name type="scientific">Vitis vinifera</name>
    <name type="common">Grape</name>
    <dbReference type="NCBI Taxonomy" id="29760"/>
    <lineage>
        <taxon>Eukaryota</taxon>
        <taxon>Viridiplantae</taxon>
        <taxon>Streptophyta</taxon>
        <taxon>Embryophyta</taxon>
        <taxon>Tracheophyta</taxon>
        <taxon>Spermatophyta</taxon>
        <taxon>Magnoliopsida</taxon>
        <taxon>eudicotyledons</taxon>
        <taxon>Gunneridae</taxon>
        <taxon>Pentapetalae</taxon>
        <taxon>rosids</taxon>
        <taxon>Vitales</taxon>
        <taxon>Vitaceae</taxon>
        <taxon>Viteae</taxon>
        <taxon>Vitis</taxon>
    </lineage>
</organism>
<protein>
    <submittedName>
        <fullName evidence="1">Uncharacterized protein</fullName>
    </submittedName>
</protein>
<accession>A5AHV5</accession>
<proteinExistence type="predicted"/>
<name>A5AHV5_VITVI</name>